<evidence type="ECO:0000313" key="1">
    <source>
        <dbReference type="EMBL" id="GBL86085.1"/>
    </source>
</evidence>
<dbReference type="Proteomes" id="UP000499080">
    <property type="component" value="Unassembled WGS sequence"/>
</dbReference>
<gene>
    <name evidence="1" type="ORF">AVEN_89128_1</name>
</gene>
<accession>A0A4Y2B448</accession>
<reference evidence="1 2" key="1">
    <citation type="journal article" date="2019" name="Sci. Rep.">
        <title>Orb-weaving spider Araneus ventricosus genome elucidates the spidroin gene catalogue.</title>
        <authorList>
            <person name="Kono N."/>
            <person name="Nakamura H."/>
            <person name="Ohtoshi R."/>
            <person name="Moran D.A.P."/>
            <person name="Shinohara A."/>
            <person name="Yoshida Y."/>
            <person name="Fujiwara M."/>
            <person name="Mori M."/>
            <person name="Tomita M."/>
            <person name="Arakawa K."/>
        </authorList>
    </citation>
    <scope>NUCLEOTIDE SEQUENCE [LARGE SCALE GENOMIC DNA]</scope>
</reference>
<protein>
    <submittedName>
        <fullName evidence="1">Uncharacterized protein</fullName>
    </submittedName>
</protein>
<dbReference type="AlphaFoldDB" id="A0A4Y2B448"/>
<proteinExistence type="predicted"/>
<evidence type="ECO:0000313" key="2">
    <source>
        <dbReference type="Proteomes" id="UP000499080"/>
    </source>
</evidence>
<organism evidence="1 2">
    <name type="scientific">Araneus ventricosus</name>
    <name type="common">Orbweaver spider</name>
    <name type="synonym">Epeira ventricosa</name>
    <dbReference type="NCBI Taxonomy" id="182803"/>
    <lineage>
        <taxon>Eukaryota</taxon>
        <taxon>Metazoa</taxon>
        <taxon>Ecdysozoa</taxon>
        <taxon>Arthropoda</taxon>
        <taxon>Chelicerata</taxon>
        <taxon>Arachnida</taxon>
        <taxon>Araneae</taxon>
        <taxon>Araneomorphae</taxon>
        <taxon>Entelegynae</taxon>
        <taxon>Araneoidea</taxon>
        <taxon>Araneidae</taxon>
        <taxon>Araneus</taxon>
    </lineage>
</organism>
<comment type="caution">
    <text evidence="1">The sequence shown here is derived from an EMBL/GenBank/DDBJ whole genome shotgun (WGS) entry which is preliminary data.</text>
</comment>
<keyword evidence="2" id="KW-1185">Reference proteome</keyword>
<sequence>MPSGELLLFYDSVQFISEHKRSEMCVPGGTESRIFGLLFDEQKNNARICVGVRMAELWDQRVVGSRPVSPKHHRVCVWRELSLNPSWFERPSTGVVRKFGEAGVGSGDVLDICRDLK</sequence>
<dbReference type="EMBL" id="BGPR01000046">
    <property type="protein sequence ID" value="GBL86085.1"/>
    <property type="molecule type" value="Genomic_DNA"/>
</dbReference>
<name>A0A4Y2B448_ARAVE</name>